<organism evidence="2 3">
    <name type="scientific">Gossypium raimondii</name>
    <name type="common">Peruvian cotton</name>
    <name type="synonym">Gossypium klotzschianum subsp. raimondii</name>
    <dbReference type="NCBI Taxonomy" id="29730"/>
    <lineage>
        <taxon>Eukaryota</taxon>
        <taxon>Viridiplantae</taxon>
        <taxon>Streptophyta</taxon>
        <taxon>Embryophyta</taxon>
        <taxon>Tracheophyta</taxon>
        <taxon>Spermatophyta</taxon>
        <taxon>Magnoliopsida</taxon>
        <taxon>eudicotyledons</taxon>
        <taxon>Gunneridae</taxon>
        <taxon>Pentapetalae</taxon>
        <taxon>rosids</taxon>
        <taxon>malvids</taxon>
        <taxon>Malvales</taxon>
        <taxon>Malvaceae</taxon>
        <taxon>Malvoideae</taxon>
        <taxon>Gossypium</taxon>
    </lineage>
</organism>
<proteinExistence type="predicted"/>
<feature type="region of interest" description="Disordered" evidence="1">
    <location>
        <begin position="1"/>
        <end position="21"/>
    </location>
</feature>
<comment type="caution">
    <text evidence="2">The sequence shown here is derived from an EMBL/GenBank/DDBJ whole genome shotgun (WGS) entry which is preliminary data.</text>
</comment>
<dbReference type="EMBL" id="JABEZZ010000006">
    <property type="protein sequence ID" value="MBA0587238.1"/>
    <property type="molecule type" value="Genomic_DNA"/>
</dbReference>
<gene>
    <name evidence="2" type="ORF">Gorai_000370</name>
</gene>
<evidence type="ECO:0000313" key="2">
    <source>
        <dbReference type="EMBL" id="MBA0587238.1"/>
    </source>
</evidence>
<protein>
    <submittedName>
        <fullName evidence="2">Uncharacterized protein</fullName>
    </submittedName>
</protein>
<name>A0A7J8PDF8_GOSRA</name>
<evidence type="ECO:0000313" key="3">
    <source>
        <dbReference type="Proteomes" id="UP000593578"/>
    </source>
</evidence>
<dbReference type="AlphaFoldDB" id="A0A7J8PDF8"/>
<evidence type="ECO:0000256" key="1">
    <source>
        <dbReference type="SAM" id="MobiDB-lite"/>
    </source>
</evidence>
<reference evidence="2 3" key="1">
    <citation type="journal article" date="2019" name="Genome Biol. Evol.">
        <title>Insights into the evolution of the New World diploid cottons (Gossypium, subgenus Houzingenia) based on genome sequencing.</title>
        <authorList>
            <person name="Grover C.E."/>
            <person name="Arick M.A. 2nd"/>
            <person name="Thrash A."/>
            <person name="Conover J.L."/>
            <person name="Sanders W.S."/>
            <person name="Peterson D.G."/>
            <person name="Frelichowski J.E."/>
            <person name="Scheffler J.A."/>
            <person name="Scheffler B.E."/>
            <person name="Wendel J.F."/>
        </authorList>
    </citation>
    <scope>NUCLEOTIDE SEQUENCE [LARGE SCALE GENOMIC DNA]</scope>
    <source>
        <strain evidence="2">8</strain>
        <tissue evidence="2">Leaf</tissue>
    </source>
</reference>
<dbReference type="Proteomes" id="UP000593578">
    <property type="component" value="Unassembled WGS sequence"/>
</dbReference>
<accession>A0A7J8PDF8</accession>
<sequence>MPNTRGKSKVPAYSKKRKVIGTSSSSSLTATTHHRYLTFDQPHYEERYQHLRVISLGLGFGVTLGLYSDDFLETPEFSTLPWHIHRLTSLLSGPFGEQYVLLQLTQQNEDDEHLNDHLLPPPCPIPNPPASHSTAAPAHTRICQDFSISPPGVTPHDFDLPPT</sequence>
<feature type="non-terminal residue" evidence="2">
    <location>
        <position position="1"/>
    </location>
</feature>